<dbReference type="EMBL" id="BNCO01000004">
    <property type="protein sequence ID" value="GIL46927.1"/>
    <property type="molecule type" value="Genomic_DNA"/>
</dbReference>
<feature type="non-terminal residue" evidence="2">
    <location>
        <position position="115"/>
    </location>
</feature>
<sequence>EAVAAPAPARDPHAHTRTAAGAGEKSRDRQECGGAATGHCSDGSNDETSSAEGRVEAEGARAAASTPGAAASTARLCYVQGGLPSQLSEPAERGIKRASWEEYGMKVLEVSCGKD</sequence>
<feature type="non-terminal residue" evidence="2">
    <location>
        <position position="1"/>
    </location>
</feature>
<proteinExistence type="predicted"/>
<dbReference type="AlphaFoldDB" id="A0A8J4ATU7"/>
<accession>A0A8J4ATU7</accession>
<comment type="caution">
    <text evidence="2">The sequence shown here is derived from an EMBL/GenBank/DDBJ whole genome shotgun (WGS) entry which is preliminary data.</text>
</comment>
<reference evidence="2" key="1">
    <citation type="journal article" date="2021" name="Proc. Natl. Acad. Sci. U.S.A.">
        <title>Three genomes in the algal genus Volvox reveal the fate of a haploid sex-determining region after a transition to homothallism.</title>
        <authorList>
            <person name="Yamamoto K."/>
            <person name="Hamaji T."/>
            <person name="Kawai-Toyooka H."/>
            <person name="Matsuzaki R."/>
            <person name="Takahashi F."/>
            <person name="Nishimura Y."/>
            <person name="Kawachi M."/>
            <person name="Noguchi H."/>
            <person name="Minakuchi Y."/>
            <person name="Umen J.G."/>
            <person name="Toyoda A."/>
            <person name="Nozaki H."/>
        </authorList>
    </citation>
    <scope>NUCLEOTIDE SEQUENCE</scope>
    <source>
        <strain evidence="2">NIES-3780</strain>
    </source>
</reference>
<gene>
    <name evidence="2" type="ORF">Vafri_3793</name>
</gene>
<name>A0A8J4ATU7_9CHLO</name>
<organism evidence="2 3">
    <name type="scientific">Volvox africanus</name>
    <dbReference type="NCBI Taxonomy" id="51714"/>
    <lineage>
        <taxon>Eukaryota</taxon>
        <taxon>Viridiplantae</taxon>
        <taxon>Chlorophyta</taxon>
        <taxon>core chlorophytes</taxon>
        <taxon>Chlorophyceae</taxon>
        <taxon>CS clade</taxon>
        <taxon>Chlamydomonadales</taxon>
        <taxon>Volvocaceae</taxon>
        <taxon>Volvox</taxon>
    </lineage>
</organism>
<evidence type="ECO:0000313" key="2">
    <source>
        <dbReference type="EMBL" id="GIL46927.1"/>
    </source>
</evidence>
<feature type="region of interest" description="Disordered" evidence="1">
    <location>
        <begin position="1"/>
        <end position="69"/>
    </location>
</feature>
<feature type="compositionally biased region" description="Low complexity" evidence="1">
    <location>
        <begin position="60"/>
        <end position="69"/>
    </location>
</feature>
<keyword evidence="3" id="KW-1185">Reference proteome</keyword>
<dbReference type="Proteomes" id="UP000747399">
    <property type="component" value="Unassembled WGS sequence"/>
</dbReference>
<protein>
    <submittedName>
        <fullName evidence="2">Uncharacterized protein</fullName>
    </submittedName>
</protein>
<evidence type="ECO:0000256" key="1">
    <source>
        <dbReference type="SAM" id="MobiDB-lite"/>
    </source>
</evidence>
<evidence type="ECO:0000313" key="3">
    <source>
        <dbReference type="Proteomes" id="UP000747399"/>
    </source>
</evidence>